<evidence type="ECO:0000313" key="6">
    <source>
        <dbReference type="EMBL" id="AUB61271.1"/>
    </source>
</evidence>
<accession>A0A2H4VT41</accession>
<dbReference type="Proteomes" id="UP000232631">
    <property type="component" value="Chromosome"/>
</dbReference>
<evidence type="ECO:0000256" key="1">
    <source>
        <dbReference type="ARBA" id="ARBA00022722"/>
    </source>
</evidence>
<dbReference type="GO" id="GO:0004519">
    <property type="term" value="F:endonuclease activity"/>
    <property type="evidence" value="ECO:0007669"/>
    <property type="project" value="UniProtKB-KW"/>
</dbReference>
<proteinExistence type="predicted"/>
<feature type="compositionally biased region" description="Low complexity" evidence="4">
    <location>
        <begin position="31"/>
        <end position="60"/>
    </location>
</feature>
<keyword evidence="3" id="KW-0378">Hydrolase</keyword>
<dbReference type="SMART" id="SM00318">
    <property type="entry name" value="SNc"/>
    <property type="match status" value="1"/>
</dbReference>
<feature type="domain" description="TNase-like" evidence="5">
    <location>
        <begin position="62"/>
        <end position="169"/>
    </location>
</feature>
<evidence type="ECO:0000313" key="7">
    <source>
        <dbReference type="Proteomes" id="UP000232631"/>
    </source>
</evidence>
<evidence type="ECO:0000256" key="4">
    <source>
        <dbReference type="SAM" id="MobiDB-lite"/>
    </source>
</evidence>
<dbReference type="PROSITE" id="PS50830">
    <property type="entry name" value="TNASE_3"/>
    <property type="match status" value="1"/>
</dbReference>
<evidence type="ECO:0000256" key="2">
    <source>
        <dbReference type="ARBA" id="ARBA00022759"/>
    </source>
</evidence>
<dbReference type="Gene3D" id="2.40.50.90">
    <property type="match status" value="1"/>
</dbReference>
<dbReference type="KEGG" id="msub:BK009_11675"/>
<dbReference type="AlphaFoldDB" id="A0A2H4VT41"/>
<dbReference type="EMBL" id="CP017768">
    <property type="protein sequence ID" value="AUB61271.1"/>
    <property type="molecule type" value="Genomic_DNA"/>
</dbReference>
<evidence type="ECO:0000259" key="5">
    <source>
        <dbReference type="PROSITE" id="PS50830"/>
    </source>
</evidence>
<evidence type="ECO:0000256" key="3">
    <source>
        <dbReference type="ARBA" id="ARBA00022801"/>
    </source>
</evidence>
<dbReference type="GeneID" id="35127168"/>
<dbReference type="InterPro" id="IPR035437">
    <property type="entry name" value="SNase_OB-fold_sf"/>
</dbReference>
<dbReference type="GO" id="GO:0016787">
    <property type="term" value="F:hydrolase activity"/>
    <property type="evidence" value="ECO:0007669"/>
    <property type="project" value="UniProtKB-KW"/>
</dbReference>
<keyword evidence="1" id="KW-0540">Nuclease</keyword>
<name>A0A2H4VT41_9EURY</name>
<dbReference type="Pfam" id="PF00565">
    <property type="entry name" value="SNase"/>
    <property type="match status" value="1"/>
</dbReference>
<dbReference type="RefSeq" id="WP_100909646.1">
    <property type="nucleotide sequence ID" value="NZ_CP017768.1"/>
</dbReference>
<dbReference type="PANTHER" id="PTHR12302:SF3">
    <property type="entry name" value="SERINE_THREONINE-PROTEIN KINASE 31"/>
    <property type="match status" value="1"/>
</dbReference>
<reference evidence="6 7" key="1">
    <citation type="submission" date="2016-10" db="EMBL/GenBank/DDBJ databases">
        <title>Comparative genomics between deep and shallow subseafloor isolates.</title>
        <authorList>
            <person name="Ishii S."/>
            <person name="Miller J.R."/>
            <person name="Sutton G."/>
            <person name="Suzuki S."/>
            <person name="Methe B."/>
            <person name="Inagaki F."/>
            <person name="Imachi H."/>
        </authorList>
    </citation>
    <scope>NUCLEOTIDE SEQUENCE [LARGE SCALE GENOMIC DNA]</scope>
    <source>
        <strain evidence="6 7">A8p</strain>
    </source>
</reference>
<feature type="region of interest" description="Disordered" evidence="4">
    <location>
        <begin position="31"/>
        <end position="63"/>
    </location>
</feature>
<organism evidence="6 7">
    <name type="scientific">Methanobacterium subterraneum</name>
    <dbReference type="NCBI Taxonomy" id="59277"/>
    <lineage>
        <taxon>Archaea</taxon>
        <taxon>Methanobacteriati</taxon>
        <taxon>Methanobacteriota</taxon>
        <taxon>Methanomada group</taxon>
        <taxon>Methanobacteria</taxon>
        <taxon>Methanobacteriales</taxon>
        <taxon>Methanobacteriaceae</taxon>
        <taxon>Methanobacterium</taxon>
    </lineage>
</organism>
<dbReference type="PANTHER" id="PTHR12302">
    <property type="entry name" value="EBNA2 BINDING PROTEIN P100"/>
    <property type="match status" value="1"/>
</dbReference>
<dbReference type="PROSITE" id="PS51257">
    <property type="entry name" value="PROKAR_LIPOPROTEIN"/>
    <property type="match status" value="1"/>
</dbReference>
<keyword evidence="7" id="KW-1185">Reference proteome</keyword>
<dbReference type="InterPro" id="IPR016071">
    <property type="entry name" value="Staphylococal_nuclease_OB-fold"/>
</dbReference>
<gene>
    <name evidence="6" type="ORF">BK009_11675</name>
</gene>
<keyword evidence="2" id="KW-0255">Endonuclease</keyword>
<protein>
    <submittedName>
        <fullName evidence="6">Thermonuclease</fullName>
    </submittedName>
</protein>
<sequence>MRRVYVLFMLCIIVVSVSGCTHDDLDPLNYTPSSSNNSSSSSTAVPSTTTTTSSSNSNSPHAEVSGKCYKVVDGDTIDVEGVGRVRFVGVNTPERGDSGYQEAKEYVKNMCLGKTVGLDIDDAKNKDKYDRTLAVVYVGGVNLNQELLKKGYAEVMYIPPSEFNPYKWT</sequence>
<dbReference type="SUPFAM" id="SSF50199">
    <property type="entry name" value="Staphylococcal nuclease"/>
    <property type="match status" value="1"/>
</dbReference>